<evidence type="ECO:0000256" key="15">
    <source>
        <dbReference type="ARBA" id="ARBA00023306"/>
    </source>
</evidence>
<feature type="region of interest" description="Disordered" evidence="19">
    <location>
        <begin position="151"/>
        <end position="286"/>
    </location>
</feature>
<protein>
    <recommendedName>
        <fullName evidence="17">DASH complex subunit DUO1</fullName>
    </recommendedName>
    <alternativeName>
        <fullName evidence="18">Outer kinetochore protein DUO1</fullName>
    </alternativeName>
</protein>
<keyword evidence="15" id="KW-0131">Cell cycle</keyword>
<feature type="transmembrane region" description="Helical" evidence="20">
    <location>
        <begin position="320"/>
        <end position="337"/>
    </location>
</feature>
<dbReference type="GO" id="GO:0007059">
    <property type="term" value="P:chromosome segregation"/>
    <property type="evidence" value="ECO:0007669"/>
    <property type="project" value="UniProtKB-KW"/>
</dbReference>
<keyword evidence="20" id="KW-1133">Transmembrane helix</keyword>
<keyword evidence="13" id="KW-0206">Cytoskeleton</keyword>
<keyword evidence="6" id="KW-0963">Cytoplasm</keyword>
<feature type="compositionally biased region" description="Basic and acidic residues" evidence="19">
    <location>
        <begin position="151"/>
        <end position="163"/>
    </location>
</feature>
<sequence>MGTPTAEMDGLRLQEKEEPGWDARTEQGSRQAKESYHQYTSEEAREEDDRETALRAELKSVRDINSVIEGVVESLERAKGNMESVARTVSSASTLLDTWTRILSQTEHNRRLVLDPSWQGATQDMADIETEARERQQEAERRELELQERKLAQERKAEEEQRRRTAQTSSTTRARRGIARPSTTRTGVSRTQSISRTQAGQPSTRVPTSTTRGIPTARRAGVEYGRTSAIARGRGRDQSPDIERALSPPLANANRIHTASPRHTPSPLNQNHPRNSSNLDRNTQNNAQGFGYGYGRDIEGGRMSLGAFETSLPLRMDYEAMLAYLLLPPAGGVFLLLTEHKSDYVRFHAWQSSLLFTFMFVAHMLFAWSSTISWLLFIFNLGLIGFLSMHAYRDVDSLEHYQVPVFGPLANSFVDDE</sequence>
<dbReference type="InterPro" id="IPR013960">
    <property type="entry name" value="DASH_Duo1"/>
</dbReference>
<gene>
    <name evidence="21" type="ORF">A7C99_5974</name>
</gene>
<dbReference type="VEuPathDB" id="FungiDB:TERG_00292"/>
<name>A0A178EWB3_TRIRU</name>
<evidence type="ECO:0000256" key="14">
    <source>
        <dbReference type="ARBA" id="ARBA00023242"/>
    </source>
</evidence>
<feature type="region of interest" description="Disordered" evidence="19">
    <location>
        <begin position="1"/>
        <end position="52"/>
    </location>
</feature>
<keyword evidence="14" id="KW-0539">Nucleus</keyword>
<keyword evidence="10" id="KW-0159">Chromosome partition</keyword>
<evidence type="ECO:0000256" key="16">
    <source>
        <dbReference type="ARBA" id="ARBA00023328"/>
    </source>
</evidence>
<feature type="compositionally biased region" description="Polar residues" evidence="19">
    <location>
        <begin position="181"/>
        <end position="213"/>
    </location>
</feature>
<evidence type="ECO:0000256" key="17">
    <source>
        <dbReference type="ARBA" id="ARBA00044152"/>
    </source>
</evidence>
<evidence type="ECO:0000256" key="3">
    <source>
        <dbReference type="ARBA" id="ARBA00004629"/>
    </source>
</evidence>
<feature type="transmembrane region" description="Helical" evidence="20">
    <location>
        <begin position="349"/>
        <end position="368"/>
    </location>
</feature>
<evidence type="ECO:0000313" key="21">
    <source>
        <dbReference type="EMBL" id="OAL63577.1"/>
    </source>
</evidence>
<keyword evidence="12" id="KW-0175">Coiled coil</keyword>
<organism evidence="21 22">
    <name type="scientific">Trichophyton rubrum</name>
    <name type="common">Athlete's foot fungus</name>
    <name type="synonym">Epidermophyton rubrum</name>
    <dbReference type="NCBI Taxonomy" id="5551"/>
    <lineage>
        <taxon>Eukaryota</taxon>
        <taxon>Fungi</taxon>
        <taxon>Dikarya</taxon>
        <taxon>Ascomycota</taxon>
        <taxon>Pezizomycotina</taxon>
        <taxon>Eurotiomycetes</taxon>
        <taxon>Eurotiomycetidae</taxon>
        <taxon>Onygenales</taxon>
        <taxon>Arthrodermataceae</taxon>
        <taxon>Trichophyton</taxon>
    </lineage>
</organism>
<evidence type="ECO:0000256" key="4">
    <source>
        <dbReference type="ARBA" id="ARBA00005366"/>
    </source>
</evidence>
<keyword evidence="9" id="KW-0498">Mitosis</keyword>
<comment type="subcellular location">
    <subcellularLocation>
        <location evidence="3">Chromosome</location>
        <location evidence="3">Centromere</location>
        <location evidence="3">Kinetochore</location>
    </subcellularLocation>
    <subcellularLocation>
        <location evidence="2">Cytoplasm</location>
        <location evidence="2">Cytoskeleton</location>
        <location evidence="2">Spindle</location>
    </subcellularLocation>
    <subcellularLocation>
        <location evidence="1">Nucleus</location>
    </subcellularLocation>
</comment>
<dbReference type="AlphaFoldDB" id="A0A178EWB3"/>
<evidence type="ECO:0000256" key="2">
    <source>
        <dbReference type="ARBA" id="ARBA00004186"/>
    </source>
</evidence>
<evidence type="ECO:0000256" key="19">
    <source>
        <dbReference type="SAM" id="MobiDB-lite"/>
    </source>
</evidence>
<keyword evidence="20" id="KW-0472">Membrane</keyword>
<evidence type="ECO:0000256" key="18">
    <source>
        <dbReference type="ARBA" id="ARBA00044358"/>
    </source>
</evidence>
<evidence type="ECO:0000256" key="10">
    <source>
        <dbReference type="ARBA" id="ARBA00022829"/>
    </source>
</evidence>
<comment type="caution">
    <text evidence="21">The sequence shown here is derived from an EMBL/GenBank/DDBJ whole genome shotgun (WGS) entry which is preliminary data.</text>
</comment>
<dbReference type="EMBL" id="LHPM01000018">
    <property type="protein sequence ID" value="OAL63577.1"/>
    <property type="molecule type" value="Genomic_DNA"/>
</dbReference>
<evidence type="ECO:0000256" key="1">
    <source>
        <dbReference type="ARBA" id="ARBA00004123"/>
    </source>
</evidence>
<evidence type="ECO:0000256" key="12">
    <source>
        <dbReference type="ARBA" id="ARBA00023054"/>
    </source>
</evidence>
<feature type="compositionally biased region" description="Basic and acidic residues" evidence="19">
    <location>
        <begin position="234"/>
        <end position="244"/>
    </location>
</feature>
<dbReference type="GO" id="GO:0072686">
    <property type="term" value="C:mitotic spindle"/>
    <property type="evidence" value="ECO:0007669"/>
    <property type="project" value="InterPro"/>
</dbReference>
<keyword evidence="20" id="KW-0812">Transmembrane</keyword>
<feature type="compositionally biased region" description="Basic and acidic residues" evidence="19">
    <location>
        <begin position="9"/>
        <end position="43"/>
    </location>
</feature>
<proteinExistence type="inferred from homology"/>
<evidence type="ECO:0000256" key="6">
    <source>
        <dbReference type="ARBA" id="ARBA00022490"/>
    </source>
</evidence>
<dbReference type="GO" id="GO:0000278">
    <property type="term" value="P:mitotic cell cycle"/>
    <property type="evidence" value="ECO:0007669"/>
    <property type="project" value="InterPro"/>
</dbReference>
<evidence type="ECO:0000256" key="13">
    <source>
        <dbReference type="ARBA" id="ARBA00023212"/>
    </source>
</evidence>
<keyword evidence="11" id="KW-0995">Kinetochore</keyword>
<evidence type="ECO:0000256" key="20">
    <source>
        <dbReference type="SAM" id="Phobius"/>
    </source>
</evidence>
<keyword evidence="5" id="KW-0158">Chromosome</keyword>
<reference evidence="21 22" key="1">
    <citation type="submission" date="2016-05" db="EMBL/GenBank/DDBJ databases">
        <title>Genome sequencing of Trichophyton rubrum CMCC(F)T1i isolated from hair.</title>
        <authorList>
            <person name="Zhan P."/>
            <person name="Tao Y."/>
            <person name="Liu W."/>
        </authorList>
    </citation>
    <scope>NUCLEOTIDE SEQUENCE [LARGE SCALE GENOMIC DNA]</scope>
    <source>
        <strain evidence="22">CMCC(F)T1i</strain>
    </source>
</reference>
<feature type="compositionally biased region" description="Polar residues" evidence="19">
    <location>
        <begin position="255"/>
        <end position="286"/>
    </location>
</feature>
<dbReference type="GO" id="GO:0051301">
    <property type="term" value="P:cell division"/>
    <property type="evidence" value="ECO:0007669"/>
    <property type="project" value="UniProtKB-KW"/>
</dbReference>
<dbReference type="GO" id="GO:0005874">
    <property type="term" value="C:microtubule"/>
    <property type="evidence" value="ECO:0007669"/>
    <property type="project" value="UniProtKB-KW"/>
</dbReference>
<dbReference type="PANTHER" id="PTHR28216">
    <property type="entry name" value="DASH COMPLEX SUBUNIT DUO1"/>
    <property type="match status" value="1"/>
</dbReference>
<comment type="similarity">
    <text evidence="4">Belongs to the DASH complex DUO1 family.</text>
</comment>
<feature type="transmembrane region" description="Helical" evidence="20">
    <location>
        <begin position="374"/>
        <end position="392"/>
    </location>
</feature>
<evidence type="ECO:0000256" key="11">
    <source>
        <dbReference type="ARBA" id="ARBA00022838"/>
    </source>
</evidence>
<dbReference type="PANTHER" id="PTHR28216:SF1">
    <property type="entry name" value="DASH COMPLEX SUBUNIT DUO1"/>
    <property type="match status" value="1"/>
</dbReference>
<evidence type="ECO:0000313" key="22">
    <source>
        <dbReference type="Proteomes" id="UP000243015"/>
    </source>
</evidence>
<dbReference type="Pfam" id="PF08651">
    <property type="entry name" value="DASH_Duo1"/>
    <property type="match status" value="1"/>
</dbReference>
<dbReference type="GO" id="GO:0042729">
    <property type="term" value="C:DASH complex"/>
    <property type="evidence" value="ECO:0007669"/>
    <property type="project" value="InterPro"/>
</dbReference>
<keyword evidence="8" id="KW-0493">Microtubule</keyword>
<keyword evidence="7" id="KW-0132">Cell division</keyword>
<evidence type="ECO:0000256" key="9">
    <source>
        <dbReference type="ARBA" id="ARBA00022776"/>
    </source>
</evidence>
<accession>A0A178EWB3</accession>
<keyword evidence="16" id="KW-0137">Centromere</keyword>
<dbReference type="Proteomes" id="UP000243015">
    <property type="component" value="Unassembled WGS sequence"/>
</dbReference>
<evidence type="ECO:0000256" key="5">
    <source>
        <dbReference type="ARBA" id="ARBA00022454"/>
    </source>
</evidence>
<evidence type="ECO:0000256" key="7">
    <source>
        <dbReference type="ARBA" id="ARBA00022618"/>
    </source>
</evidence>
<evidence type="ECO:0000256" key="8">
    <source>
        <dbReference type="ARBA" id="ARBA00022701"/>
    </source>
</evidence>